<dbReference type="SUPFAM" id="SSF51445">
    <property type="entry name" value="(Trans)glycosidases"/>
    <property type="match status" value="1"/>
</dbReference>
<keyword evidence="2" id="KW-1185">Reference proteome</keyword>
<accession>A0A2H5PFY8</accession>
<dbReference type="InterPro" id="IPR017853">
    <property type="entry name" value="GH"/>
</dbReference>
<gene>
    <name evidence="1" type="ORF">CUMW_131180</name>
</gene>
<dbReference type="Proteomes" id="UP000236630">
    <property type="component" value="Unassembled WGS sequence"/>
</dbReference>
<comment type="caution">
    <text evidence="1">The sequence shown here is derived from an EMBL/GenBank/DDBJ whole genome shotgun (WGS) entry which is preliminary data.</text>
</comment>
<protein>
    <submittedName>
        <fullName evidence="1">Uncharacterized protein</fullName>
    </submittedName>
</protein>
<organism evidence="1 2">
    <name type="scientific">Citrus unshiu</name>
    <name type="common">Satsuma mandarin</name>
    <name type="synonym">Citrus nobilis var. unshiu</name>
    <dbReference type="NCBI Taxonomy" id="55188"/>
    <lineage>
        <taxon>Eukaryota</taxon>
        <taxon>Viridiplantae</taxon>
        <taxon>Streptophyta</taxon>
        <taxon>Embryophyta</taxon>
        <taxon>Tracheophyta</taxon>
        <taxon>Spermatophyta</taxon>
        <taxon>Magnoliopsida</taxon>
        <taxon>eudicotyledons</taxon>
        <taxon>Gunneridae</taxon>
        <taxon>Pentapetalae</taxon>
        <taxon>rosids</taxon>
        <taxon>malvids</taxon>
        <taxon>Sapindales</taxon>
        <taxon>Rutaceae</taxon>
        <taxon>Aurantioideae</taxon>
        <taxon>Citrus</taxon>
    </lineage>
</organism>
<evidence type="ECO:0000313" key="2">
    <source>
        <dbReference type="Proteomes" id="UP000236630"/>
    </source>
</evidence>
<sequence length="80" mass="8869">MGSKTKNPKPATDPYPATHHIILAHSAAAAKHKENYQPIQNGEIGISLISHFFPKKALVRDGFPRFSEEKKDLVKGAYDL</sequence>
<name>A0A2H5PFY8_CITUN</name>
<proteinExistence type="predicted"/>
<dbReference type="EMBL" id="BDQV01000067">
    <property type="protein sequence ID" value="GAY51035.1"/>
    <property type="molecule type" value="Genomic_DNA"/>
</dbReference>
<dbReference type="STRING" id="55188.A0A2H5PFY8"/>
<dbReference type="Gene3D" id="3.20.20.80">
    <property type="entry name" value="Glycosidases"/>
    <property type="match status" value="1"/>
</dbReference>
<evidence type="ECO:0000313" key="1">
    <source>
        <dbReference type="EMBL" id="GAY51035.1"/>
    </source>
</evidence>
<dbReference type="AlphaFoldDB" id="A0A2H5PFY8"/>
<reference evidence="1 2" key="1">
    <citation type="journal article" date="2017" name="Front. Genet.">
        <title>Draft sequencing of the heterozygous diploid genome of Satsuma (Citrus unshiu Marc.) using a hybrid assembly approach.</title>
        <authorList>
            <person name="Shimizu T."/>
            <person name="Tanizawa Y."/>
            <person name="Mochizuki T."/>
            <person name="Nagasaki H."/>
            <person name="Yoshioka T."/>
            <person name="Toyoda A."/>
            <person name="Fujiyama A."/>
            <person name="Kaminuma E."/>
            <person name="Nakamura Y."/>
        </authorList>
    </citation>
    <scope>NUCLEOTIDE SEQUENCE [LARGE SCALE GENOMIC DNA]</scope>
    <source>
        <strain evidence="2">cv. Miyagawa wase</strain>
    </source>
</reference>